<evidence type="ECO:0000313" key="2">
    <source>
        <dbReference type="EMBL" id="RDI39848.1"/>
    </source>
</evidence>
<comment type="caution">
    <text evidence="2">The sequence shown here is derived from an EMBL/GenBank/DDBJ whole genome shotgun (WGS) entry which is preliminary data.</text>
</comment>
<gene>
    <name evidence="2" type="ORF">C8D86_12620</name>
</gene>
<protein>
    <recommendedName>
        <fullName evidence="4">DUF2066 domain-containing protein</fullName>
    </recommendedName>
</protein>
<evidence type="ECO:0008006" key="4">
    <source>
        <dbReference type="Google" id="ProtNLM"/>
    </source>
</evidence>
<feature type="chain" id="PRO_5016819847" description="DUF2066 domain-containing protein" evidence="1">
    <location>
        <begin position="22"/>
        <end position="347"/>
    </location>
</feature>
<organism evidence="2 3">
    <name type="scientific">Aquicella lusitana</name>
    <dbReference type="NCBI Taxonomy" id="254246"/>
    <lineage>
        <taxon>Bacteria</taxon>
        <taxon>Pseudomonadati</taxon>
        <taxon>Pseudomonadota</taxon>
        <taxon>Gammaproteobacteria</taxon>
        <taxon>Legionellales</taxon>
        <taxon>Coxiellaceae</taxon>
        <taxon>Aquicella</taxon>
    </lineage>
</organism>
<dbReference type="AlphaFoldDB" id="A0A370G7T1"/>
<reference evidence="2 3" key="1">
    <citation type="submission" date="2018-07" db="EMBL/GenBank/DDBJ databases">
        <title>Genomic Encyclopedia of Type Strains, Phase IV (KMG-IV): sequencing the most valuable type-strain genomes for metagenomic binning, comparative biology and taxonomic classification.</title>
        <authorList>
            <person name="Goeker M."/>
        </authorList>
    </citation>
    <scope>NUCLEOTIDE SEQUENCE [LARGE SCALE GENOMIC DNA]</scope>
    <source>
        <strain evidence="2 3">DSM 16500</strain>
    </source>
</reference>
<keyword evidence="1" id="KW-0732">Signal</keyword>
<sequence>MKKSLLVFIFLTFLPAASAWAVKVASLYQAEIPVASQSQDERAQAMKEGLVQVLIKVSGNADIEKNAIIKSSLQRADYYVQEYSYALPSSTSSQYLLQVHFNTKDINQLLKRAGLAHWKESRPLTLVWLAVTDPQHSAMIIDYETPGDVLEDMKQQGKKYGLPLIFPMMDMSDVNRVTPADVSAMDVSTLKEAGKRYSPDALLIGNLEQSETGAKSQWQLVLGEDQWNWTITGKTSHDMIAELFNQISQTLAKRYVVKSANASQRWVKLEISNVNRRNDLSQLMQYLKQLTPVQQVQLSQVSGDRVELSVLITGSLSAFQQNASIGQRLILKEQDETDSKLIYEWLH</sequence>
<dbReference type="Pfam" id="PF09839">
    <property type="entry name" value="DUF2066"/>
    <property type="match status" value="1"/>
</dbReference>
<dbReference type="InterPro" id="IPR018642">
    <property type="entry name" value="DUF2066"/>
</dbReference>
<evidence type="ECO:0000256" key="1">
    <source>
        <dbReference type="SAM" id="SignalP"/>
    </source>
</evidence>
<accession>A0A370G7T1</accession>
<dbReference type="Proteomes" id="UP000254720">
    <property type="component" value="Unassembled WGS sequence"/>
</dbReference>
<feature type="signal peptide" evidence="1">
    <location>
        <begin position="1"/>
        <end position="21"/>
    </location>
</feature>
<name>A0A370G7T1_9COXI</name>
<proteinExistence type="predicted"/>
<dbReference type="EMBL" id="QQAX01000026">
    <property type="protein sequence ID" value="RDI39848.1"/>
    <property type="molecule type" value="Genomic_DNA"/>
</dbReference>
<dbReference type="OrthoDB" id="6195299at2"/>
<evidence type="ECO:0000313" key="3">
    <source>
        <dbReference type="Proteomes" id="UP000254720"/>
    </source>
</evidence>
<keyword evidence="3" id="KW-1185">Reference proteome</keyword>
<dbReference type="RefSeq" id="WP_114835205.1">
    <property type="nucleotide sequence ID" value="NZ_LR699114.1"/>
</dbReference>